<dbReference type="Gene3D" id="2.120.10.30">
    <property type="entry name" value="TolB, C-terminal domain"/>
    <property type="match status" value="1"/>
</dbReference>
<feature type="domain" description="EGF-like" evidence="5">
    <location>
        <begin position="414"/>
        <end position="450"/>
    </location>
</feature>
<dbReference type="GO" id="GO:0005886">
    <property type="term" value="C:plasma membrane"/>
    <property type="evidence" value="ECO:0007669"/>
    <property type="project" value="TreeGrafter"/>
</dbReference>
<dbReference type="GO" id="GO:0042813">
    <property type="term" value="F:Wnt receptor activity"/>
    <property type="evidence" value="ECO:0007669"/>
    <property type="project" value="TreeGrafter"/>
</dbReference>
<evidence type="ECO:0000259" key="5">
    <source>
        <dbReference type="PROSITE" id="PS50026"/>
    </source>
</evidence>
<dbReference type="PANTHER" id="PTHR46513:SF13">
    <property type="entry name" value="EGF-LIKE DOMAIN-CONTAINING PROTEIN"/>
    <property type="match status" value="1"/>
</dbReference>
<reference evidence="6" key="1">
    <citation type="submission" date="2023-03" db="EMBL/GenBank/DDBJ databases">
        <title>Chromosome-level genomes of two armyworms, Mythimna separata and Mythimna loreyi, provide insights into the biosynthesis and reception of sex pheromones.</title>
        <authorList>
            <person name="Zhao H."/>
        </authorList>
    </citation>
    <scope>NUCLEOTIDE SEQUENCE</scope>
    <source>
        <strain evidence="6">BeijingLab</strain>
        <tissue evidence="6">Pupa</tissue>
    </source>
</reference>
<keyword evidence="3" id="KW-1015">Disulfide bond</keyword>
<dbReference type="GO" id="GO:0060070">
    <property type="term" value="P:canonical Wnt signaling pathway"/>
    <property type="evidence" value="ECO:0007669"/>
    <property type="project" value="TreeGrafter"/>
</dbReference>
<dbReference type="GO" id="GO:0017147">
    <property type="term" value="F:Wnt-protein binding"/>
    <property type="evidence" value="ECO:0007669"/>
    <property type="project" value="TreeGrafter"/>
</dbReference>
<evidence type="ECO:0000256" key="1">
    <source>
        <dbReference type="ARBA" id="ARBA00022536"/>
    </source>
</evidence>
<dbReference type="CDD" id="cd00054">
    <property type="entry name" value="EGF_CA"/>
    <property type="match status" value="1"/>
</dbReference>
<dbReference type="InterPro" id="IPR011042">
    <property type="entry name" value="6-blade_b-propeller_TolB-like"/>
</dbReference>
<name>A0AAD7Y7C0_MYTSE</name>
<sequence>MCSRVFALAALLVGSAHAFSLSWDLVIGADKQLKFYKNDILRHTQFVPSATAIIAVTSEPVHTRLLFADRTNERTMSIHSFELASKETRTVVTATPLGYFVRLAVDPATQLLFWNDEFGIRSTSLDPEHSNEAAEGKLIVSHKFVCRDIAVDSCGGYIYWVTDYEMGRARLDGSEREVVINIVIDFRRSLLIDQKTQKLYWTETHSRNNEVQVAVADFDGKNRKTLYVMNNATCTTSLVKVKEILYWQKFINMGHWSIDDMQSAGTWQLPITDKSDRMAKKVFYSTGRSDCWGCHNIAANFTLREQLHGVQQCDALRRLLPRAPPACAASACQHYCLHGDCSDSDGRPSCSCNKGYSGERCEVNVCQGYCLNGGVCSLNEEDEPACQCAAGYDGGRCEVSATTDNSCAPVTEEGISACYQYCLNDGECSLSDAGEPVCQCSADHEGDRCEVPVYNDFSFQLVATVLKGKPKVAVTVGKGVDSTCATVV</sequence>
<dbReference type="Gene3D" id="2.10.25.10">
    <property type="entry name" value="Laminin"/>
    <property type="match status" value="3"/>
</dbReference>
<evidence type="ECO:0000256" key="2">
    <source>
        <dbReference type="ARBA" id="ARBA00022737"/>
    </source>
</evidence>
<proteinExistence type="predicted"/>
<evidence type="ECO:0000256" key="4">
    <source>
        <dbReference type="SAM" id="SignalP"/>
    </source>
</evidence>
<dbReference type="PANTHER" id="PTHR46513">
    <property type="entry name" value="VITELLOGENIN RECEPTOR-LIKE PROTEIN-RELATED-RELATED"/>
    <property type="match status" value="1"/>
</dbReference>
<dbReference type="InterPro" id="IPR050778">
    <property type="entry name" value="Cueball_EGF_LRP_Nidogen"/>
</dbReference>
<dbReference type="EMBL" id="JARGEI010000031">
    <property type="protein sequence ID" value="KAJ8704734.1"/>
    <property type="molecule type" value="Genomic_DNA"/>
</dbReference>
<dbReference type="InterPro" id="IPR000742">
    <property type="entry name" value="EGF"/>
</dbReference>
<accession>A0AAD7Y7C0</accession>
<gene>
    <name evidence="6" type="ORF">PYW07_011922</name>
</gene>
<evidence type="ECO:0000313" key="6">
    <source>
        <dbReference type="EMBL" id="KAJ8704734.1"/>
    </source>
</evidence>
<dbReference type="SMART" id="SM00135">
    <property type="entry name" value="LY"/>
    <property type="match status" value="3"/>
</dbReference>
<dbReference type="SUPFAM" id="SSF57196">
    <property type="entry name" value="EGF/Laminin"/>
    <property type="match status" value="3"/>
</dbReference>
<evidence type="ECO:0000313" key="7">
    <source>
        <dbReference type="Proteomes" id="UP001231518"/>
    </source>
</evidence>
<comment type="caution">
    <text evidence="3">Lacks conserved residue(s) required for the propagation of feature annotation.</text>
</comment>
<feature type="disulfide bond" evidence="3">
    <location>
        <begin position="418"/>
        <end position="428"/>
    </location>
</feature>
<keyword evidence="7" id="KW-1185">Reference proteome</keyword>
<dbReference type="PROSITE" id="PS50026">
    <property type="entry name" value="EGF_3"/>
    <property type="match status" value="2"/>
</dbReference>
<protein>
    <recommendedName>
        <fullName evidence="5">EGF-like domain-containing protein</fullName>
    </recommendedName>
</protein>
<keyword evidence="1 3" id="KW-0245">EGF-like domain</keyword>
<feature type="disulfide bond" evidence="3">
    <location>
        <begin position="366"/>
        <end position="376"/>
    </location>
</feature>
<dbReference type="PROSITE" id="PS01186">
    <property type="entry name" value="EGF_2"/>
    <property type="match status" value="1"/>
</dbReference>
<evidence type="ECO:0000256" key="3">
    <source>
        <dbReference type="PROSITE-ProRule" id="PRU00076"/>
    </source>
</evidence>
<feature type="disulfide bond" evidence="3">
    <location>
        <begin position="440"/>
        <end position="449"/>
    </location>
</feature>
<organism evidence="6 7">
    <name type="scientific">Mythimna separata</name>
    <name type="common">Oriental armyworm</name>
    <name type="synonym">Pseudaletia separata</name>
    <dbReference type="NCBI Taxonomy" id="271217"/>
    <lineage>
        <taxon>Eukaryota</taxon>
        <taxon>Metazoa</taxon>
        <taxon>Ecdysozoa</taxon>
        <taxon>Arthropoda</taxon>
        <taxon>Hexapoda</taxon>
        <taxon>Insecta</taxon>
        <taxon>Pterygota</taxon>
        <taxon>Neoptera</taxon>
        <taxon>Endopterygota</taxon>
        <taxon>Lepidoptera</taxon>
        <taxon>Glossata</taxon>
        <taxon>Ditrysia</taxon>
        <taxon>Noctuoidea</taxon>
        <taxon>Noctuidae</taxon>
        <taxon>Noctuinae</taxon>
        <taxon>Hadenini</taxon>
        <taxon>Mythimna</taxon>
    </lineage>
</organism>
<dbReference type="Proteomes" id="UP001231518">
    <property type="component" value="Chromosome 29"/>
</dbReference>
<dbReference type="SUPFAM" id="SSF63825">
    <property type="entry name" value="YWTD domain"/>
    <property type="match status" value="1"/>
</dbReference>
<feature type="disulfide bond" evidence="3">
    <location>
        <begin position="388"/>
        <end position="397"/>
    </location>
</feature>
<dbReference type="SMART" id="SM00181">
    <property type="entry name" value="EGF"/>
    <property type="match status" value="3"/>
</dbReference>
<comment type="caution">
    <text evidence="6">The sequence shown here is derived from an EMBL/GenBank/DDBJ whole genome shotgun (WGS) entry which is preliminary data.</text>
</comment>
<feature type="domain" description="EGF-like" evidence="5">
    <location>
        <begin position="362"/>
        <end position="398"/>
    </location>
</feature>
<keyword evidence="4" id="KW-0732">Signal</keyword>
<dbReference type="InterPro" id="IPR000033">
    <property type="entry name" value="LDLR_classB_rpt"/>
</dbReference>
<feature type="signal peptide" evidence="4">
    <location>
        <begin position="1"/>
        <end position="18"/>
    </location>
</feature>
<dbReference type="AlphaFoldDB" id="A0AAD7Y7C0"/>
<dbReference type="PROSITE" id="PS00022">
    <property type="entry name" value="EGF_1"/>
    <property type="match status" value="2"/>
</dbReference>
<keyword evidence="2" id="KW-0677">Repeat</keyword>
<feature type="chain" id="PRO_5041904325" description="EGF-like domain-containing protein" evidence="4">
    <location>
        <begin position="19"/>
        <end position="488"/>
    </location>
</feature>